<dbReference type="OrthoDB" id="3439746at2"/>
<name>A0A066YS38_9ACTN</name>
<dbReference type="RefSeq" id="WP_035864262.1">
    <property type="nucleotide sequence ID" value="NZ_KK853997.1"/>
</dbReference>
<evidence type="ECO:0000256" key="1">
    <source>
        <dbReference type="SAM" id="SignalP"/>
    </source>
</evidence>
<organism evidence="2 3">
    <name type="scientific">Kitasatospora cheerisanensis KCTC 2395</name>
    <dbReference type="NCBI Taxonomy" id="1348663"/>
    <lineage>
        <taxon>Bacteria</taxon>
        <taxon>Bacillati</taxon>
        <taxon>Actinomycetota</taxon>
        <taxon>Actinomycetes</taxon>
        <taxon>Kitasatosporales</taxon>
        <taxon>Streptomycetaceae</taxon>
        <taxon>Kitasatospora</taxon>
    </lineage>
</organism>
<accession>A0A066YS38</accession>
<sequence length="468" mass="48897">MNRTPAARIRAALASAVTAGLALLTVATPAHAAGGAPTTPTDLYNDYQACSTDQARPYYGTGRAGITVEGIPGHTDSGVQWVTAQYRAWPLSDPTQVVTAERPYSTVGNEAVATIGGYNNPLRDGETYAWQARTLDPAGGAASDWTAPCYVATDDTFPDAEPTVSSPNYPAGQANQGGAPITLNFGANGVSDLAGYAFTWSGSFPIAGGATIGDHGIPVYHDPFETSPNYFVRATSLGGPATVSVIPPNNSGFLMLRVAGLDRSLNMGPATTYYISVKRDAPTVTKVSNSPQYGKDATFKLTPDPGVQAVSPVVSYTVRHLGQTQTETTVPASAAGIAELKVTLNSPYGESLLVTSTSANGWVSQQEWWRTDGDAAAPTVTSDVYPEDAAGGGVGVPGTFTFAPKLKGAVSYTYSFNWSAETTVPAGGRGEAKISWTPTESGWYALEVHGTTKDGLQTPPAYYYFTVN</sequence>
<keyword evidence="1" id="KW-0732">Signal</keyword>
<dbReference type="Proteomes" id="UP000027178">
    <property type="component" value="Unassembled WGS sequence"/>
</dbReference>
<keyword evidence="3" id="KW-1185">Reference proteome</keyword>
<comment type="caution">
    <text evidence="2">The sequence shown here is derived from an EMBL/GenBank/DDBJ whole genome shotgun (WGS) entry which is preliminary data.</text>
</comment>
<dbReference type="HOGENOM" id="CLU_596877_0_0_11"/>
<dbReference type="PATRIC" id="fig|1348663.4.peg.3701"/>
<dbReference type="eggNOG" id="COG3209">
    <property type="taxonomic scope" value="Bacteria"/>
</dbReference>
<dbReference type="EMBL" id="JNBY01000093">
    <property type="protein sequence ID" value="KDN84052.1"/>
    <property type="molecule type" value="Genomic_DNA"/>
</dbReference>
<protein>
    <submittedName>
        <fullName evidence="2">Uncharacterized protein</fullName>
    </submittedName>
</protein>
<dbReference type="AlphaFoldDB" id="A0A066YS38"/>
<evidence type="ECO:0000313" key="2">
    <source>
        <dbReference type="EMBL" id="KDN84052.1"/>
    </source>
</evidence>
<reference evidence="2 3" key="1">
    <citation type="submission" date="2014-05" db="EMBL/GenBank/DDBJ databases">
        <title>Draft Genome Sequence of Kitasatospora cheerisanensis KCTC 2395.</title>
        <authorList>
            <person name="Nam D.H."/>
        </authorList>
    </citation>
    <scope>NUCLEOTIDE SEQUENCE [LARGE SCALE GENOMIC DNA]</scope>
    <source>
        <strain evidence="2 3">KCTC 2395</strain>
    </source>
</reference>
<proteinExistence type="predicted"/>
<gene>
    <name evidence="2" type="ORF">KCH_38430</name>
</gene>
<feature type="chain" id="PRO_5001631758" evidence="1">
    <location>
        <begin position="33"/>
        <end position="468"/>
    </location>
</feature>
<evidence type="ECO:0000313" key="3">
    <source>
        <dbReference type="Proteomes" id="UP000027178"/>
    </source>
</evidence>
<feature type="signal peptide" evidence="1">
    <location>
        <begin position="1"/>
        <end position="32"/>
    </location>
</feature>